<evidence type="ECO:0000313" key="2">
    <source>
        <dbReference type="Proteomes" id="UP000095282"/>
    </source>
</evidence>
<dbReference type="GO" id="GO:0045087">
    <property type="term" value="P:innate immune response"/>
    <property type="evidence" value="ECO:0007669"/>
    <property type="project" value="TreeGrafter"/>
</dbReference>
<dbReference type="InterPro" id="IPR005071">
    <property type="entry name" value="Glycoprotein"/>
</dbReference>
<reference evidence="3" key="1">
    <citation type="submission" date="2016-11" db="UniProtKB">
        <authorList>
            <consortium name="WormBaseParasite"/>
        </authorList>
    </citation>
    <scope>IDENTIFICATION</scope>
</reference>
<sequence>MTLDELLKSFDDEGFSNGWLVNSDLTISTTNSANVTSQLEGELFIATPTMVKDPNFLVSSVRGSRVIKQRNSGTSTIVFLTSYNPNTSGQPAYAGFNHIRIENFTQQEVSEIFIYRNLPDDYYSDSQNPNNTRKLIFSNPLKHNLGANPSVFFFETIDPLQFSETIWFKSVGGFQMTISDTYVDTTNQVAGATTSTGMANSQLLTNTSQVTFVYQGNNRYGSSGYVLSTDMYSFGNITIQLNGPTPWVDTYKATGQQNVDNLLRELNWQALNLQLNPTGLVVGSYYVQYFKIDNGEVTTESPQTSQSIVSTSAASSVPPASSSASPSGTSPSVTPQVSTSTVQTTTSSTSTSTVIISMIATLFSFLYV</sequence>
<keyword evidence="2" id="KW-1185">Reference proteome</keyword>
<dbReference type="Pfam" id="PF03409">
    <property type="entry name" value="Glycoprotein"/>
    <property type="match status" value="1"/>
</dbReference>
<dbReference type="AlphaFoldDB" id="A0A1I7TPY1"/>
<dbReference type="GO" id="GO:0045121">
    <property type="term" value="C:membrane raft"/>
    <property type="evidence" value="ECO:0007669"/>
    <property type="project" value="TreeGrafter"/>
</dbReference>
<dbReference type="PANTHER" id="PTHR21733:SF6">
    <property type="entry name" value="HYPHAL_REG_CWP DOMAIN-CONTAINING PROTEIN"/>
    <property type="match status" value="1"/>
</dbReference>
<evidence type="ECO:0000256" key="1">
    <source>
        <dbReference type="SAM" id="MobiDB-lite"/>
    </source>
</evidence>
<proteinExistence type="predicted"/>
<name>A0A1I7TPY1_9PELO</name>
<feature type="region of interest" description="Disordered" evidence="1">
    <location>
        <begin position="301"/>
        <end position="344"/>
    </location>
</feature>
<protein>
    <submittedName>
        <fullName evidence="3">GH131_N domain-containing protein</fullName>
    </submittedName>
</protein>
<organism evidence="2 3">
    <name type="scientific">Caenorhabditis tropicalis</name>
    <dbReference type="NCBI Taxonomy" id="1561998"/>
    <lineage>
        <taxon>Eukaryota</taxon>
        <taxon>Metazoa</taxon>
        <taxon>Ecdysozoa</taxon>
        <taxon>Nematoda</taxon>
        <taxon>Chromadorea</taxon>
        <taxon>Rhabditida</taxon>
        <taxon>Rhabditina</taxon>
        <taxon>Rhabditomorpha</taxon>
        <taxon>Rhabditoidea</taxon>
        <taxon>Rhabditidae</taxon>
        <taxon>Peloderinae</taxon>
        <taxon>Caenorhabditis</taxon>
    </lineage>
</organism>
<evidence type="ECO:0000313" key="3">
    <source>
        <dbReference type="WBParaSite" id="Csp11.Scaffold629.g10607.t1"/>
    </source>
</evidence>
<dbReference type="eggNOG" id="ENOG502TGN5">
    <property type="taxonomic scope" value="Eukaryota"/>
</dbReference>
<feature type="compositionally biased region" description="Low complexity" evidence="1">
    <location>
        <begin position="303"/>
        <end position="344"/>
    </location>
</feature>
<dbReference type="WBParaSite" id="Csp11.Scaffold629.g10607.t1">
    <property type="protein sequence ID" value="Csp11.Scaffold629.g10607.t1"/>
    <property type="gene ID" value="Csp11.Scaffold629.g10607"/>
</dbReference>
<dbReference type="Proteomes" id="UP000095282">
    <property type="component" value="Unplaced"/>
</dbReference>
<accession>A0A1I7TPY1</accession>
<dbReference type="PANTHER" id="PTHR21733">
    <property type="entry name" value="CUB_2 DOMAIN-CONTAINING PROTEIN-RELATED-RELATED"/>
    <property type="match status" value="1"/>
</dbReference>